<name>A0ABX2C5R3_9BRAD</name>
<dbReference type="EMBL" id="JABFDN010000001">
    <property type="protein sequence ID" value="NPU63629.1"/>
    <property type="molecule type" value="Genomic_DNA"/>
</dbReference>
<comment type="subcellular location">
    <subcellularLocation>
        <location evidence="5">Cell membrane</location>
        <topology evidence="5">Single-pass membrane protein</topology>
    </subcellularLocation>
</comment>
<dbReference type="HAMAP" id="MF_01361">
    <property type="entry name" value="UPF0391"/>
    <property type="match status" value="1"/>
</dbReference>
<dbReference type="NCBIfam" id="NF010234">
    <property type="entry name" value="PRK13682.2-5"/>
    <property type="match status" value="1"/>
</dbReference>
<organism evidence="6 7">
    <name type="scientific">Bradyrhizobium aeschynomenes</name>
    <dbReference type="NCBI Taxonomy" id="2734909"/>
    <lineage>
        <taxon>Bacteria</taxon>
        <taxon>Pseudomonadati</taxon>
        <taxon>Pseudomonadota</taxon>
        <taxon>Alphaproteobacteria</taxon>
        <taxon>Hyphomicrobiales</taxon>
        <taxon>Nitrobacteraceae</taxon>
        <taxon>Bradyrhizobium</taxon>
    </lineage>
</organism>
<protein>
    <recommendedName>
        <fullName evidence="5">UPF0391 membrane protein HL667_01305</fullName>
    </recommendedName>
</protein>
<evidence type="ECO:0000256" key="1">
    <source>
        <dbReference type="ARBA" id="ARBA00022475"/>
    </source>
</evidence>
<gene>
    <name evidence="6" type="ORF">HL667_01305</name>
</gene>
<sequence length="57" mass="6028">MLKWALIFFGISVIAGFLGFSGVSAGAATIAKWLFFIALAIFVVFLAMGLLAGEVLF</sequence>
<dbReference type="Proteomes" id="UP000886476">
    <property type="component" value="Unassembled WGS sequence"/>
</dbReference>
<comment type="similarity">
    <text evidence="5">Belongs to the UPF0391 family.</text>
</comment>
<evidence type="ECO:0000313" key="6">
    <source>
        <dbReference type="EMBL" id="NPU63629.1"/>
    </source>
</evidence>
<evidence type="ECO:0000256" key="3">
    <source>
        <dbReference type="ARBA" id="ARBA00022989"/>
    </source>
</evidence>
<accession>A0ABX2C5R3</accession>
<evidence type="ECO:0000256" key="5">
    <source>
        <dbReference type="HAMAP-Rule" id="MF_01361"/>
    </source>
</evidence>
<dbReference type="Pfam" id="PF07043">
    <property type="entry name" value="DUF1328"/>
    <property type="match status" value="1"/>
</dbReference>
<evidence type="ECO:0000256" key="4">
    <source>
        <dbReference type="ARBA" id="ARBA00023136"/>
    </source>
</evidence>
<feature type="transmembrane region" description="Helical" evidence="5">
    <location>
        <begin position="35"/>
        <end position="56"/>
    </location>
</feature>
<dbReference type="RefSeq" id="WP_172108254.1">
    <property type="nucleotide sequence ID" value="NZ_JABFDM010000006.1"/>
</dbReference>
<evidence type="ECO:0000313" key="7">
    <source>
        <dbReference type="Proteomes" id="UP000886476"/>
    </source>
</evidence>
<dbReference type="InterPro" id="IPR009760">
    <property type="entry name" value="DUF1328"/>
</dbReference>
<dbReference type="PIRSF" id="PIRSF036466">
    <property type="entry name" value="UCP036466"/>
    <property type="match status" value="1"/>
</dbReference>
<reference evidence="6" key="1">
    <citation type="submission" date="2020-05" db="EMBL/GenBank/DDBJ databases">
        <title>Nod-independent and nitrogen-fixing Bradyrhizobium aeschynomene sp. nov. isolated from nodules of Aeschynomene indica.</title>
        <authorList>
            <person name="Zhang Z."/>
        </authorList>
    </citation>
    <scope>NUCLEOTIDE SEQUENCE</scope>
    <source>
        <strain evidence="6">83012</strain>
    </source>
</reference>
<keyword evidence="7" id="KW-1185">Reference proteome</keyword>
<evidence type="ECO:0000256" key="2">
    <source>
        <dbReference type="ARBA" id="ARBA00022692"/>
    </source>
</evidence>
<keyword evidence="2 5" id="KW-0812">Transmembrane</keyword>
<keyword evidence="1 5" id="KW-1003">Cell membrane</keyword>
<keyword evidence="3 5" id="KW-1133">Transmembrane helix</keyword>
<proteinExistence type="inferred from homology"/>
<keyword evidence="4 5" id="KW-0472">Membrane</keyword>
<comment type="caution">
    <text evidence="6">The sequence shown here is derived from an EMBL/GenBank/DDBJ whole genome shotgun (WGS) entry which is preliminary data.</text>
</comment>